<comment type="subunit">
    <text evidence="3 10">Homodimer.</text>
</comment>
<evidence type="ECO:0000256" key="3">
    <source>
        <dbReference type="ARBA" id="ARBA00011738"/>
    </source>
</evidence>
<feature type="region of interest" description="Disordered" evidence="13">
    <location>
        <begin position="1"/>
        <end position="54"/>
    </location>
</feature>
<dbReference type="EMBL" id="JACXLD010000005">
    <property type="protein sequence ID" value="MBD2859296.1"/>
    <property type="molecule type" value="Genomic_DNA"/>
</dbReference>
<keyword evidence="15" id="KW-1185">Reference proteome</keyword>
<sequence length="188" mass="20598">MSEEQQKTDAPEGEHQAHIDEQQDAAVEQSAAEGSMEDQLARAQQEAADAKEQAMRAVAEAQNVRRRAEKEVENARKFALEKFASDMLSVVDNLERAVAAVDTEVEAIKPLLEGVELTRKTLVDALGRHNVEQIDPNGEPFDPALHEAMAMVPNPAMEPNTVMDVMQKGYTLNGRLLRAAMVVVAKAP</sequence>
<dbReference type="GO" id="GO:0006457">
    <property type="term" value="P:protein folding"/>
    <property type="evidence" value="ECO:0007669"/>
    <property type="project" value="InterPro"/>
</dbReference>
<comment type="subcellular location">
    <subcellularLocation>
        <location evidence="1 10">Cytoplasm</location>
    </subcellularLocation>
</comment>
<evidence type="ECO:0000256" key="8">
    <source>
        <dbReference type="ARBA" id="ARBA00072274"/>
    </source>
</evidence>
<evidence type="ECO:0000256" key="1">
    <source>
        <dbReference type="ARBA" id="ARBA00004496"/>
    </source>
</evidence>
<dbReference type="NCBIfam" id="NF010738">
    <property type="entry name" value="PRK14140.1"/>
    <property type="match status" value="1"/>
</dbReference>
<dbReference type="Gene3D" id="2.30.22.10">
    <property type="entry name" value="Head domain of nucleotide exchange factor GrpE"/>
    <property type="match status" value="1"/>
</dbReference>
<evidence type="ECO:0000256" key="4">
    <source>
        <dbReference type="ARBA" id="ARBA00022490"/>
    </source>
</evidence>
<dbReference type="GO" id="GO:0000774">
    <property type="term" value="F:adenyl-nucleotide exchange factor activity"/>
    <property type="evidence" value="ECO:0007669"/>
    <property type="project" value="InterPro"/>
</dbReference>
<name>A0A927C3W8_9GAMM</name>
<keyword evidence="6 10" id="KW-0143">Chaperone</keyword>
<gene>
    <name evidence="10 14" type="primary">grpE</name>
    <name evidence="14" type="ORF">IB286_09775</name>
</gene>
<evidence type="ECO:0000256" key="6">
    <source>
        <dbReference type="ARBA" id="ARBA00023186"/>
    </source>
</evidence>
<dbReference type="GO" id="GO:0051087">
    <property type="term" value="F:protein-folding chaperone binding"/>
    <property type="evidence" value="ECO:0007669"/>
    <property type="project" value="InterPro"/>
</dbReference>
<protein>
    <recommendedName>
        <fullName evidence="8 10">Protein GrpE</fullName>
    </recommendedName>
    <alternativeName>
        <fullName evidence="9 10">HSP-70 cofactor</fullName>
    </alternativeName>
</protein>
<comment type="caution">
    <text evidence="14">The sequence shown here is derived from an EMBL/GenBank/DDBJ whole genome shotgun (WGS) entry which is preliminary data.</text>
</comment>
<evidence type="ECO:0000256" key="10">
    <source>
        <dbReference type="HAMAP-Rule" id="MF_01151"/>
    </source>
</evidence>
<dbReference type="SUPFAM" id="SSF58014">
    <property type="entry name" value="Coiled-coil domain of nucleotide exchange factor GrpE"/>
    <property type="match status" value="1"/>
</dbReference>
<dbReference type="AlphaFoldDB" id="A0A927C3W8"/>
<dbReference type="Proteomes" id="UP000610558">
    <property type="component" value="Unassembled WGS sequence"/>
</dbReference>
<comment type="function">
    <text evidence="7 10 11">Participates actively in the response to hyperosmotic and heat shock by preventing the aggregation of stress-denatured proteins, in association with DnaK and GrpE. It is the nucleotide exchange factor for DnaK and may function as a thermosensor. Unfolded proteins bind initially to DnaJ; upon interaction with the DnaJ-bound protein, DnaK hydrolyzes its bound ATP, resulting in the formation of a stable complex. GrpE releases ADP from DnaK; ATP binding to DnaK triggers the release of the substrate protein, thus completing the reaction cycle. Several rounds of ATP-dependent interactions between DnaJ, DnaK and GrpE are required for fully efficient folding.</text>
</comment>
<dbReference type="PANTHER" id="PTHR21237">
    <property type="entry name" value="GRPE PROTEIN"/>
    <property type="match status" value="1"/>
</dbReference>
<evidence type="ECO:0000256" key="5">
    <source>
        <dbReference type="ARBA" id="ARBA00023016"/>
    </source>
</evidence>
<evidence type="ECO:0000256" key="12">
    <source>
        <dbReference type="RuleBase" id="RU004478"/>
    </source>
</evidence>
<dbReference type="CDD" id="cd00446">
    <property type="entry name" value="GrpE"/>
    <property type="match status" value="1"/>
</dbReference>
<evidence type="ECO:0000313" key="14">
    <source>
        <dbReference type="EMBL" id="MBD2859296.1"/>
    </source>
</evidence>
<evidence type="ECO:0000256" key="11">
    <source>
        <dbReference type="RuleBase" id="RU000639"/>
    </source>
</evidence>
<feature type="compositionally biased region" description="Basic and acidic residues" evidence="13">
    <location>
        <begin position="1"/>
        <end position="21"/>
    </location>
</feature>
<keyword evidence="4 10" id="KW-0963">Cytoplasm</keyword>
<dbReference type="GO" id="GO:0051082">
    <property type="term" value="F:unfolded protein binding"/>
    <property type="evidence" value="ECO:0007669"/>
    <property type="project" value="TreeGrafter"/>
</dbReference>
<dbReference type="InterPro" id="IPR013805">
    <property type="entry name" value="GrpE_CC"/>
</dbReference>
<evidence type="ECO:0000256" key="2">
    <source>
        <dbReference type="ARBA" id="ARBA00009054"/>
    </source>
</evidence>
<dbReference type="PANTHER" id="PTHR21237:SF23">
    <property type="entry name" value="GRPE PROTEIN HOMOLOG, MITOCHONDRIAL"/>
    <property type="match status" value="1"/>
</dbReference>
<dbReference type="GO" id="GO:0042803">
    <property type="term" value="F:protein homodimerization activity"/>
    <property type="evidence" value="ECO:0007669"/>
    <property type="project" value="InterPro"/>
</dbReference>
<evidence type="ECO:0000256" key="13">
    <source>
        <dbReference type="SAM" id="MobiDB-lite"/>
    </source>
</evidence>
<evidence type="ECO:0000256" key="7">
    <source>
        <dbReference type="ARBA" id="ARBA00053401"/>
    </source>
</evidence>
<dbReference type="SUPFAM" id="SSF51064">
    <property type="entry name" value="Head domain of nucleotide exchange factor GrpE"/>
    <property type="match status" value="1"/>
</dbReference>
<accession>A0A927C3W8</accession>
<feature type="compositionally biased region" description="Low complexity" evidence="13">
    <location>
        <begin position="37"/>
        <end position="47"/>
    </location>
</feature>
<evidence type="ECO:0000256" key="9">
    <source>
        <dbReference type="ARBA" id="ARBA00076414"/>
    </source>
</evidence>
<reference evidence="14" key="1">
    <citation type="submission" date="2020-09" db="EMBL/GenBank/DDBJ databases">
        <authorList>
            <person name="Yoon J.-W."/>
        </authorList>
    </citation>
    <scope>NUCLEOTIDE SEQUENCE</scope>
    <source>
        <strain evidence="14">KMU-158</strain>
    </source>
</reference>
<dbReference type="Pfam" id="PF01025">
    <property type="entry name" value="GrpE"/>
    <property type="match status" value="1"/>
</dbReference>
<dbReference type="NCBIfam" id="NF010737">
    <property type="entry name" value="PRK14139.1"/>
    <property type="match status" value="1"/>
</dbReference>
<dbReference type="InterPro" id="IPR000740">
    <property type="entry name" value="GrpE"/>
</dbReference>
<proteinExistence type="inferred from homology"/>
<evidence type="ECO:0000313" key="15">
    <source>
        <dbReference type="Proteomes" id="UP000610558"/>
    </source>
</evidence>
<comment type="similarity">
    <text evidence="2 10 12">Belongs to the GrpE family.</text>
</comment>
<keyword evidence="5 10" id="KW-0346">Stress response</keyword>
<dbReference type="InterPro" id="IPR009012">
    <property type="entry name" value="GrpE_head"/>
</dbReference>
<dbReference type="RefSeq" id="WP_190765016.1">
    <property type="nucleotide sequence ID" value="NZ_JACXLD010000005.1"/>
</dbReference>
<dbReference type="PRINTS" id="PR00773">
    <property type="entry name" value="GRPEPROTEIN"/>
</dbReference>
<dbReference type="PROSITE" id="PS01071">
    <property type="entry name" value="GRPE"/>
    <property type="match status" value="1"/>
</dbReference>
<dbReference type="HAMAP" id="MF_01151">
    <property type="entry name" value="GrpE"/>
    <property type="match status" value="1"/>
</dbReference>
<dbReference type="FunFam" id="2.30.22.10:FF:000001">
    <property type="entry name" value="Protein GrpE"/>
    <property type="match status" value="1"/>
</dbReference>
<dbReference type="NCBIfam" id="NF010748">
    <property type="entry name" value="PRK14150.1"/>
    <property type="match status" value="1"/>
</dbReference>
<dbReference type="GO" id="GO:0005829">
    <property type="term" value="C:cytosol"/>
    <property type="evidence" value="ECO:0007669"/>
    <property type="project" value="TreeGrafter"/>
</dbReference>
<dbReference type="Gene3D" id="3.90.20.20">
    <property type="match status" value="1"/>
</dbReference>
<organism evidence="14 15">
    <name type="scientific">Spongiibacter pelagi</name>
    <dbReference type="NCBI Taxonomy" id="2760804"/>
    <lineage>
        <taxon>Bacteria</taxon>
        <taxon>Pseudomonadati</taxon>
        <taxon>Pseudomonadota</taxon>
        <taxon>Gammaproteobacteria</taxon>
        <taxon>Cellvibrionales</taxon>
        <taxon>Spongiibacteraceae</taxon>
        <taxon>Spongiibacter</taxon>
    </lineage>
</organism>